<evidence type="ECO:0000259" key="8">
    <source>
        <dbReference type="PROSITE" id="PS50905"/>
    </source>
</evidence>
<dbReference type="PROSITE" id="PS50905">
    <property type="entry name" value="FERRITIN_LIKE"/>
    <property type="match status" value="1"/>
</dbReference>
<dbReference type="InterPro" id="IPR001519">
    <property type="entry name" value="Ferritin"/>
</dbReference>
<dbReference type="InterPro" id="IPR009078">
    <property type="entry name" value="Ferritin-like_SF"/>
</dbReference>
<dbReference type="InterPro" id="IPR008331">
    <property type="entry name" value="Ferritin_DPS_dom"/>
</dbReference>
<dbReference type="SUPFAM" id="SSF47240">
    <property type="entry name" value="Ferritin-like"/>
    <property type="match status" value="1"/>
</dbReference>
<dbReference type="EMBL" id="JAVRJZ010000015">
    <property type="protein sequence ID" value="KAK2712634.1"/>
    <property type="molecule type" value="Genomic_DNA"/>
</dbReference>
<dbReference type="PANTHER" id="PTHR11431:SF43">
    <property type="entry name" value="FERRITIN"/>
    <property type="match status" value="1"/>
</dbReference>
<dbReference type="InterPro" id="IPR012347">
    <property type="entry name" value="Ferritin-like"/>
</dbReference>
<comment type="similarity">
    <text evidence="1 6">Belongs to the ferritin family.</text>
</comment>
<comment type="caution">
    <text evidence="9">The sequence shown here is derived from an EMBL/GenBank/DDBJ whole genome shotgun (WGS) entry which is preliminary data.</text>
</comment>
<evidence type="ECO:0000256" key="3">
    <source>
        <dbReference type="ARBA" id="ARBA00022723"/>
    </source>
</evidence>
<feature type="binding site" evidence="5">
    <location>
        <position position="149"/>
    </location>
    <ligand>
        <name>Fe cation</name>
        <dbReference type="ChEBI" id="CHEBI:24875"/>
        <label>1</label>
    </ligand>
</feature>
<comment type="catalytic activity">
    <reaction evidence="6">
        <text>4 Fe(2+) + O2 + 4 H(+) = 4 Fe(3+) + 2 H2O</text>
        <dbReference type="Rhea" id="RHEA:11148"/>
        <dbReference type="ChEBI" id="CHEBI:15377"/>
        <dbReference type="ChEBI" id="CHEBI:15378"/>
        <dbReference type="ChEBI" id="CHEBI:15379"/>
        <dbReference type="ChEBI" id="CHEBI:29033"/>
        <dbReference type="ChEBI" id="CHEBI:29034"/>
        <dbReference type="EC" id="1.16.3.1"/>
    </reaction>
</comment>
<dbReference type="GO" id="GO:0004322">
    <property type="term" value="F:ferroxidase activity"/>
    <property type="evidence" value="ECO:0007669"/>
    <property type="project" value="UniProtKB-EC"/>
</dbReference>
<sequence>MKIIIVLAVILVVASARELTGRETCDDYEHNRKGLSCSREHGHNEDCISALRNHVKVELGAAITYLSMGAFFDQDKINRPGLAKFFKDSASEERQHAHELLAYLRMRGDISDDYLPDTLYPATGDFDLVSSTNDATSMKTALHQALRMEKDVTNALKVVVAKCEVDSEDVDGIIKSDYQLADYITADFLKEQVQGQRKIAGMINTLTHMTSLQTDENLRKNENLAAWLFDRKVANGEV</sequence>
<accession>A0AA88L4J9</accession>
<dbReference type="EC" id="1.16.3.1" evidence="6"/>
<evidence type="ECO:0000256" key="7">
    <source>
        <dbReference type="SAM" id="SignalP"/>
    </source>
</evidence>
<feature type="chain" id="PRO_5041744713" description="Ferritin" evidence="7">
    <location>
        <begin position="17"/>
        <end position="238"/>
    </location>
</feature>
<keyword evidence="3 5" id="KW-0479">Metal-binding</keyword>
<dbReference type="PANTHER" id="PTHR11431">
    <property type="entry name" value="FERRITIN"/>
    <property type="match status" value="1"/>
</dbReference>
<evidence type="ECO:0000256" key="4">
    <source>
        <dbReference type="ARBA" id="ARBA00023004"/>
    </source>
</evidence>
<reference evidence="9" key="1">
    <citation type="submission" date="2023-07" db="EMBL/GenBank/DDBJ databases">
        <title>Chromosome-level genome assembly of Artemia franciscana.</title>
        <authorList>
            <person name="Jo E."/>
        </authorList>
    </citation>
    <scope>NUCLEOTIDE SEQUENCE</scope>
    <source>
        <tissue evidence="9">Whole body</tissue>
    </source>
</reference>
<keyword evidence="10" id="KW-1185">Reference proteome</keyword>
<name>A0AA88L4J9_ARTSF</name>
<dbReference type="CDD" id="cd01056">
    <property type="entry name" value="Euk_Ferritin"/>
    <property type="match status" value="1"/>
</dbReference>
<feature type="signal peptide" evidence="7">
    <location>
        <begin position="1"/>
        <end position="16"/>
    </location>
</feature>
<evidence type="ECO:0000256" key="5">
    <source>
        <dbReference type="PIRSR" id="PIRSR601519-1"/>
    </source>
</evidence>
<feature type="binding site" evidence="5">
    <location>
        <position position="58"/>
    </location>
    <ligand>
        <name>Fe cation</name>
        <dbReference type="ChEBI" id="CHEBI:24875"/>
        <label>1</label>
    </ligand>
</feature>
<dbReference type="GO" id="GO:0008198">
    <property type="term" value="F:ferrous iron binding"/>
    <property type="evidence" value="ECO:0007669"/>
    <property type="project" value="TreeGrafter"/>
</dbReference>
<dbReference type="GO" id="GO:0008199">
    <property type="term" value="F:ferric iron binding"/>
    <property type="evidence" value="ECO:0007669"/>
    <property type="project" value="InterPro"/>
</dbReference>
<evidence type="ECO:0000313" key="9">
    <source>
        <dbReference type="EMBL" id="KAK2712634.1"/>
    </source>
</evidence>
<feature type="binding site" evidence="5">
    <location>
        <position position="192"/>
    </location>
    <ligand>
        <name>Fe cation</name>
        <dbReference type="ChEBI" id="CHEBI:24875"/>
        <label>1</label>
    </ligand>
</feature>
<dbReference type="Pfam" id="PF00210">
    <property type="entry name" value="Ferritin"/>
    <property type="match status" value="1"/>
</dbReference>
<keyword evidence="4 5" id="KW-0408">Iron</keyword>
<evidence type="ECO:0000256" key="1">
    <source>
        <dbReference type="ARBA" id="ARBA00007513"/>
    </source>
</evidence>
<keyword evidence="2 6" id="KW-0409">Iron storage</keyword>
<feature type="binding site" evidence="5">
    <location>
        <position position="93"/>
    </location>
    <ligand>
        <name>Fe cation</name>
        <dbReference type="ChEBI" id="CHEBI:24875"/>
        <label>1</label>
    </ligand>
</feature>
<organism evidence="9 10">
    <name type="scientific">Artemia franciscana</name>
    <name type="common">Brine shrimp</name>
    <name type="synonym">Artemia sanfranciscana</name>
    <dbReference type="NCBI Taxonomy" id="6661"/>
    <lineage>
        <taxon>Eukaryota</taxon>
        <taxon>Metazoa</taxon>
        <taxon>Ecdysozoa</taxon>
        <taxon>Arthropoda</taxon>
        <taxon>Crustacea</taxon>
        <taxon>Branchiopoda</taxon>
        <taxon>Anostraca</taxon>
        <taxon>Artemiidae</taxon>
        <taxon>Artemia</taxon>
    </lineage>
</organism>
<evidence type="ECO:0000313" key="10">
    <source>
        <dbReference type="Proteomes" id="UP001187531"/>
    </source>
</evidence>
<dbReference type="InterPro" id="IPR009040">
    <property type="entry name" value="Ferritin-like_diiron"/>
</dbReference>
<evidence type="ECO:0000256" key="2">
    <source>
        <dbReference type="ARBA" id="ARBA00022434"/>
    </source>
</evidence>
<keyword evidence="6" id="KW-0560">Oxidoreductase</keyword>
<evidence type="ECO:0000256" key="6">
    <source>
        <dbReference type="RuleBase" id="RU361145"/>
    </source>
</evidence>
<feature type="binding site" evidence="5">
    <location>
        <position position="96"/>
    </location>
    <ligand>
        <name>Fe cation</name>
        <dbReference type="ChEBI" id="CHEBI:24875"/>
        <label>1</label>
    </ligand>
</feature>
<protein>
    <recommendedName>
        <fullName evidence="6">Ferritin</fullName>
        <ecNumber evidence="6">1.16.3.1</ecNumber>
    </recommendedName>
</protein>
<dbReference type="GO" id="GO:0006826">
    <property type="term" value="P:iron ion transport"/>
    <property type="evidence" value="ECO:0007669"/>
    <property type="project" value="InterPro"/>
</dbReference>
<proteinExistence type="inferred from homology"/>
<dbReference type="GO" id="GO:0005737">
    <property type="term" value="C:cytoplasm"/>
    <property type="evidence" value="ECO:0007669"/>
    <property type="project" value="TreeGrafter"/>
</dbReference>
<dbReference type="Gene3D" id="1.20.1260.10">
    <property type="match status" value="1"/>
</dbReference>
<comment type="function">
    <text evidence="6">Stores iron in a soluble, non-toxic, readily available form. Important for iron homeostasis. Iron is taken up in the ferrous form and deposited as ferric hydroxides after oxidation.</text>
</comment>
<feature type="domain" description="Ferritin-like diiron" evidence="8">
    <location>
        <begin position="41"/>
        <end position="210"/>
    </location>
</feature>
<keyword evidence="7" id="KW-0732">Signal</keyword>
<dbReference type="GO" id="GO:0006879">
    <property type="term" value="P:intracellular iron ion homeostasis"/>
    <property type="evidence" value="ECO:0007669"/>
    <property type="project" value="UniProtKB-KW"/>
</dbReference>
<dbReference type="AlphaFoldDB" id="A0AA88L4J9"/>
<dbReference type="Proteomes" id="UP001187531">
    <property type="component" value="Unassembled WGS sequence"/>
</dbReference>
<gene>
    <name evidence="9" type="ORF">QYM36_011354</name>
</gene>